<evidence type="ECO:0000256" key="10">
    <source>
        <dbReference type="ARBA" id="ARBA00023242"/>
    </source>
</evidence>
<feature type="compositionally biased region" description="Basic and acidic residues" evidence="12">
    <location>
        <begin position="256"/>
        <end position="269"/>
    </location>
</feature>
<dbReference type="Proteomes" id="UP000193498">
    <property type="component" value="Unassembled WGS sequence"/>
</dbReference>
<name>A0A1Y1Z8W4_9FUNG</name>
<keyword evidence="10" id="KW-0539">Nucleus</keyword>
<keyword evidence="9" id="KW-0067">ATP-binding</keyword>
<evidence type="ECO:0000256" key="8">
    <source>
        <dbReference type="ARBA" id="ARBA00022833"/>
    </source>
</evidence>
<evidence type="ECO:0000259" key="14">
    <source>
        <dbReference type="PROSITE" id="PS51194"/>
    </source>
</evidence>
<dbReference type="GO" id="GO:0005524">
    <property type="term" value="F:ATP binding"/>
    <property type="evidence" value="ECO:0007669"/>
    <property type="project" value="UniProtKB-KW"/>
</dbReference>
<keyword evidence="3" id="KW-0479">Metal-binding</keyword>
<feature type="region of interest" description="Disordered" evidence="12">
    <location>
        <begin position="1"/>
        <end position="69"/>
    </location>
</feature>
<dbReference type="PANTHER" id="PTHR45626:SF52">
    <property type="entry name" value="SINGLE-STRANDED DNA-DEPENDENT ATPASE (EUROFUNG)"/>
    <property type="match status" value="1"/>
</dbReference>
<evidence type="ECO:0000256" key="9">
    <source>
        <dbReference type="ARBA" id="ARBA00022840"/>
    </source>
</evidence>
<dbReference type="SUPFAM" id="SSF57850">
    <property type="entry name" value="RING/U-box"/>
    <property type="match status" value="1"/>
</dbReference>
<dbReference type="GO" id="GO:0016818">
    <property type="term" value="F:hydrolase activity, acting on acid anhydrides, in phosphorus-containing anhydrides"/>
    <property type="evidence" value="ECO:0007669"/>
    <property type="project" value="InterPro"/>
</dbReference>
<dbReference type="SMART" id="SM00487">
    <property type="entry name" value="DEXDc"/>
    <property type="match status" value="1"/>
</dbReference>
<dbReference type="Gene3D" id="3.40.50.300">
    <property type="entry name" value="P-loop containing nucleotide triphosphate hydrolases"/>
    <property type="match status" value="1"/>
</dbReference>
<keyword evidence="7" id="KW-0347">Helicase</keyword>
<dbReference type="CDD" id="cd18793">
    <property type="entry name" value="SF2_C_SNF"/>
    <property type="match status" value="1"/>
</dbReference>
<dbReference type="InterPro" id="IPR027417">
    <property type="entry name" value="P-loop_NTPase"/>
</dbReference>
<feature type="domain" description="Helicase C-terminal" evidence="14">
    <location>
        <begin position="1145"/>
        <end position="1308"/>
    </location>
</feature>
<keyword evidence="8" id="KW-0862">Zinc</keyword>
<evidence type="ECO:0000313" key="15">
    <source>
        <dbReference type="EMBL" id="ORY06709.1"/>
    </source>
</evidence>
<keyword evidence="16" id="KW-1185">Reference proteome</keyword>
<dbReference type="PANTHER" id="PTHR45626">
    <property type="entry name" value="TRANSCRIPTION TERMINATION FACTOR 2-RELATED"/>
    <property type="match status" value="1"/>
</dbReference>
<dbReference type="CDD" id="cd18008">
    <property type="entry name" value="DEXDc_SHPRH-like"/>
    <property type="match status" value="1"/>
</dbReference>
<dbReference type="CDD" id="cd16449">
    <property type="entry name" value="RING-HC"/>
    <property type="match status" value="1"/>
</dbReference>
<accession>A0A1Y1Z8W4</accession>
<comment type="similarity">
    <text evidence="2">Belongs to the SNF2/RAD54 helicase family.</text>
</comment>
<keyword evidence="6" id="KW-0378">Hydrolase</keyword>
<reference evidence="15 16" key="1">
    <citation type="submission" date="2016-07" db="EMBL/GenBank/DDBJ databases">
        <title>Pervasive Adenine N6-methylation of Active Genes in Fungi.</title>
        <authorList>
            <consortium name="DOE Joint Genome Institute"/>
            <person name="Mondo S.J."/>
            <person name="Dannebaum R.O."/>
            <person name="Kuo R.C."/>
            <person name="Labutti K."/>
            <person name="Haridas S."/>
            <person name="Kuo A."/>
            <person name="Salamov A."/>
            <person name="Ahrendt S.R."/>
            <person name="Lipzen A."/>
            <person name="Sullivan W."/>
            <person name="Andreopoulos W.B."/>
            <person name="Clum A."/>
            <person name="Lindquist E."/>
            <person name="Daum C."/>
            <person name="Ramamoorthy G.K."/>
            <person name="Gryganskyi A."/>
            <person name="Culley D."/>
            <person name="Magnuson J.K."/>
            <person name="James T.Y."/>
            <person name="O'Malley M.A."/>
            <person name="Stajich J.E."/>
            <person name="Spatafora J.W."/>
            <person name="Visel A."/>
            <person name="Grigoriev I.V."/>
        </authorList>
    </citation>
    <scope>NUCLEOTIDE SEQUENCE [LARGE SCALE GENOMIC DNA]</scope>
    <source>
        <strain evidence="15 16">CBS 931.73</strain>
    </source>
</reference>
<dbReference type="OrthoDB" id="448448at2759"/>
<dbReference type="SMART" id="SM00490">
    <property type="entry name" value="HELICc"/>
    <property type="match status" value="1"/>
</dbReference>
<dbReference type="PROSITE" id="PS51194">
    <property type="entry name" value="HELICASE_CTER"/>
    <property type="match status" value="1"/>
</dbReference>
<dbReference type="GO" id="GO:0005634">
    <property type="term" value="C:nucleus"/>
    <property type="evidence" value="ECO:0007669"/>
    <property type="project" value="UniProtKB-SubCell"/>
</dbReference>
<evidence type="ECO:0000256" key="6">
    <source>
        <dbReference type="ARBA" id="ARBA00022801"/>
    </source>
</evidence>
<dbReference type="GO" id="GO:0004386">
    <property type="term" value="F:helicase activity"/>
    <property type="evidence" value="ECO:0007669"/>
    <property type="project" value="UniProtKB-KW"/>
</dbReference>
<organism evidence="15 16">
    <name type="scientific">Basidiobolus meristosporus CBS 931.73</name>
    <dbReference type="NCBI Taxonomy" id="1314790"/>
    <lineage>
        <taxon>Eukaryota</taxon>
        <taxon>Fungi</taxon>
        <taxon>Fungi incertae sedis</taxon>
        <taxon>Zoopagomycota</taxon>
        <taxon>Entomophthoromycotina</taxon>
        <taxon>Basidiobolomycetes</taxon>
        <taxon>Basidiobolales</taxon>
        <taxon>Basidiobolaceae</taxon>
        <taxon>Basidiobolus</taxon>
    </lineage>
</organism>
<evidence type="ECO:0000256" key="3">
    <source>
        <dbReference type="ARBA" id="ARBA00022723"/>
    </source>
</evidence>
<feature type="domain" description="RING-type" evidence="13">
    <location>
        <begin position="1057"/>
        <end position="1102"/>
    </location>
</feature>
<dbReference type="SUPFAM" id="SSF52540">
    <property type="entry name" value="P-loop containing nucleoside triphosphate hydrolases"/>
    <property type="match status" value="2"/>
</dbReference>
<dbReference type="Pfam" id="PF00271">
    <property type="entry name" value="Helicase_C"/>
    <property type="match status" value="1"/>
</dbReference>
<dbReference type="InterPro" id="IPR000330">
    <property type="entry name" value="SNF2_N"/>
</dbReference>
<gene>
    <name evidence="15" type="ORF">K493DRAFT_333021</name>
</gene>
<protein>
    <submittedName>
        <fullName evidence="15">Uncharacterized protein</fullName>
    </submittedName>
</protein>
<dbReference type="GO" id="GO:0003676">
    <property type="term" value="F:nucleic acid binding"/>
    <property type="evidence" value="ECO:0007669"/>
    <property type="project" value="InterPro"/>
</dbReference>
<feature type="region of interest" description="Disordered" evidence="12">
    <location>
        <begin position="256"/>
        <end position="288"/>
    </location>
</feature>
<comment type="subcellular location">
    <subcellularLocation>
        <location evidence="1">Nucleus</location>
    </subcellularLocation>
</comment>
<evidence type="ECO:0000256" key="7">
    <source>
        <dbReference type="ARBA" id="ARBA00022806"/>
    </source>
</evidence>
<dbReference type="InterPro" id="IPR001841">
    <property type="entry name" value="Znf_RING"/>
</dbReference>
<feature type="compositionally biased region" description="Basic and acidic residues" evidence="12">
    <location>
        <begin position="43"/>
        <end position="53"/>
    </location>
</feature>
<dbReference type="Gene3D" id="3.30.40.10">
    <property type="entry name" value="Zinc/RING finger domain, C3HC4 (zinc finger)"/>
    <property type="match status" value="1"/>
</dbReference>
<dbReference type="PROSITE" id="PS50089">
    <property type="entry name" value="ZF_RING_2"/>
    <property type="match status" value="1"/>
</dbReference>
<evidence type="ECO:0000256" key="5">
    <source>
        <dbReference type="ARBA" id="ARBA00022771"/>
    </source>
</evidence>
<dbReference type="InterPro" id="IPR017907">
    <property type="entry name" value="Znf_RING_CS"/>
</dbReference>
<dbReference type="GO" id="GO:0008094">
    <property type="term" value="F:ATP-dependent activity, acting on DNA"/>
    <property type="evidence" value="ECO:0007669"/>
    <property type="project" value="TreeGrafter"/>
</dbReference>
<dbReference type="InterPro" id="IPR013083">
    <property type="entry name" value="Znf_RING/FYVE/PHD"/>
</dbReference>
<dbReference type="GO" id="GO:0008270">
    <property type="term" value="F:zinc ion binding"/>
    <property type="evidence" value="ECO:0007669"/>
    <property type="project" value="UniProtKB-KW"/>
</dbReference>
<dbReference type="Gene3D" id="3.30.70.2330">
    <property type="match status" value="1"/>
</dbReference>
<dbReference type="PROSITE" id="PS00518">
    <property type="entry name" value="ZF_RING_1"/>
    <property type="match status" value="1"/>
</dbReference>
<evidence type="ECO:0000256" key="11">
    <source>
        <dbReference type="PROSITE-ProRule" id="PRU00175"/>
    </source>
</evidence>
<dbReference type="InterPro" id="IPR014905">
    <property type="entry name" value="HIRAN"/>
</dbReference>
<dbReference type="Pfam" id="PF08797">
    <property type="entry name" value="HIRAN"/>
    <property type="match status" value="1"/>
</dbReference>
<feature type="compositionally biased region" description="Basic and acidic residues" evidence="12">
    <location>
        <begin position="26"/>
        <end position="36"/>
    </location>
</feature>
<sequence>MNSDEFIDFPFPQGIESEGPFNMVEKQLDEPNREPENIQAIEMPDKNKLDNISREGIVSHPPKFGEDSRNTRGDDFSFQPTPPVDINHVDVHSASFPTIESEPIQGTIASEYTPRDLGNFTPSPNHNAAFNLMQSRVLSDSSEDFQFPVPTTSYISNHKGYDSANSTDSRAFDSTLSTTHSTPTPHRSINDYQVVSESPSIFEISDNSLSHNSTPSRGYTYPYVNTNGETSAGEYSDDYAKALVDLTPSLRADNMVNDRKMQKRRREESPDQVQYNAGGGRSKSNTQVIDLTDDTDVPEVMPYPTTSKRQRTIAHPNHHADEHFKPNHDFPTPTTVSSQQKTPVFVDLTALDSDEETFTPVSRESTVYRTPFNHDSAGVYRPAASSQFTQHSTLDHKPNPSAHMSQNKLIYEEVCYGMIRCLVVTSRRKLQPNTSDVIEITDDDDDDDDNKLVLYRDRSNRQDPNCIKVCYKKGQELGYLERSSANGLAPLIDARLIRTEGYLPRFGANSHAFVTAINVYLYGRQETAQLVGKGLYGSGLHISEPQDFVPTRTYMNPFNKQALLVENVVPSQTPVDVLYQWLETPIDLPELEPDDRLIPKLYKHQKQALYFLTERERMDKADHESGKFSGSLYKIISGKHDKQVVYKHLITNEETYEKPIEPRGGLLADDMGLGKTISVIALILSTHRRVQEPEDYFSENDQDSDDDFQPPKSNAELELVLPKRINSVPPVEAPRDRDLEDMYVQSQATLIICPLSVVANWEEQFSLHVKKNTLSVYVYHGNNRNTNPRVLAKYVGDIYLISVTSKTNPSAHEGCCDNHIQRSEKHGTKSPLQEVWWLRIVLDEAHVIKDYSTIQSRAACNLSAERRWCLRQAYITQEAVGNIGITGTPVQNKIDDLYSLVKFLQISPLCEFPLWQQIFSRPLKNNENLAVLRLQTLMKCITLRRVKTQECDGKPILQLPPKRDIFAWLEFSEPEQKLYDMVAKEAKEKVNKMLDAANPLKQYMNVLQWILKLRQICAHHGLCDTSVLNLEVKDDTQLKDKAGLLLSILRDSGDDKCQFCFQEAGDLPYLTKCEHIFCQSCATNLILEDFAKGKTCRFCPACGLALAKADVVQVRGEEVPIEPCKLRPGLPEQSTKIQALIQALQTPSLNDEANKEHKPGSIKSVVFSQWTGMLDLIEVALKENNIQFARLDGKMTRVQRSLNIEKFRDSSHVSVILVSLKAGGVGLNLTSAQRVFLMDPYWNPAVENQAIDRVHRLGQKFPVEAVRFMMKNSIEEKIYALQMKKIQLTQMTFREKPENTTPQQRLEDIRYLFQ</sequence>
<evidence type="ECO:0000256" key="1">
    <source>
        <dbReference type="ARBA" id="ARBA00004123"/>
    </source>
</evidence>
<evidence type="ECO:0000256" key="4">
    <source>
        <dbReference type="ARBA" id="ARBA00022741"/>
    </source>
</evidence>
<evidence type="ECO:0000259" key="13">
    <source>
        <dbReference type="PROSITE" id="PS50089"/>
    </source>
</evidence>
<dbReference type="InterPro" id="IPR001650">
    <property type="entry name" value="Helicase_C-like"/>
</dbReference>
<proteinExistence type="inferred from homology"/>
<dbReference type="Pfam" id="PF00176">
    <property type="entry name" value="SNF2-rel_dom"/>
    <property type="match status" value="1"/>
</dbReference>
<dbReference type="InParanoid" id="A0A1Y1Z8W4"/>
<dbReference type="STRING" id="1314790.A0A1Y1Z8W4"/>
<dbReference type="SMART" id="SM00184">
    <property type="entry name" value="RING"/>
    <property type="match status" value="1"/>
</dbReference>
<evidence type="ECO:0000313" key="16">
    <source>
        <dbReference type="Proteomes" id="UP000193498"/>
    </source>
</evidence>
<dbReference type="InterPro" id="IPR038718">
    <property type="entry name" value="SNF2-like_sf"/>
</dbReference>
<dbReference type="InterPro" id="IPR014001">
    <property type="entry name" value="Helicase_ATP-bd"/>
</dbReference>
<dbReference type="GO" id="GO:0006281">
    <property type="term" value="P:DNA repair"/>
    <property type="evidence" value="ECO:0007669"/>
    <property type="project" value="TreeGrafter"/>
</dbReference>
<evidence type="ECO:0000256" key="2">
    <source>
        <dbReference type="ARBA" id="ARBA00007025"/>
    </source>
</evidence>
<evidence type="ECO:0000256" key="12">
    <source>
        <dbReference type="SAM" id="MobiDB-lite"/>
    </source>
</evidence>
<dbReference type="InterPro" id="IPR049730">
    <property type="entry name" value="SNF2/RAD54-like_C"/>
</dbReference>
<dbReference type="InterPro" id="IPR050628">
    <property type="entry name" value="SNF2_RAD54_helicase_TF"/>
</dbReference>
<keyword evidence="5 11" id="KW-0863">Zinc-finger</keyword>
<comment type="caution">
    <text evidence="15">The sequence shown here is derived from an EMBL/GenBank/DDBJ whole genome shotgun (WGS) entry which is preliminary data.</text>
</comment>
<keyword evidence="4" id="KW-0547">Nucleotide-binding</keyword>
<dbReference type="Gene3D" id="3.40.50.10810">
    <property type="entry name" value="Tandem AAA-ATPase domain"/>
    <property type="match status" value="2"/>
</dbReference>
<dbReference type="EMBL" id="MCFE01000014">
    <property type="protein sequence ID" value="ORY06709.1"/>
    <property type="molecule type" value="Genomic_DNA"/>
</dbReference>